<keyword evidence="1" id="KW-0614">Plasmid</keyword>
<organism evidence="1">
    <name type="scientific">Streptomyces sp. F12</name>
    <dbReference type="NCBI Taxonomy" id="1436084"/>
    <lineage>
        <taxon>Bacteria</taxon>
        <taxon>Bacillati</taxon>
        <taxon>Actinomycetota</taxon>
        <taxon>Actinomycetes</taxon>
        <taxon>Kitasatosporales</taxon>
        <taxon>Streptomycetaceae</taxon>
        <taxon>Streptomyces</taxon>
    </lineage>
</organism>
<geneLocation type="plasmid" evidence="1">
    <name>pFRL6</name>
</geneLocation>
<dbReference type="EMBL" id="KF602051">
    <property type="protein sequence ID" value="AHE40469.1"/>
    <property type="molecule type" value="Genomic_DNA"/>
</dbReference>
<evidence type="ECO:0000313" key="1">
    <source>
        <dbReference type="EMBL" id="AHE40469.1"/>
    </source>
</evidence>
<dbReference type="RefSeq" id="WP_024127705.1">
    <property type="nucleotide sequence ID" value="NC_023286.1"/>
</dbReference>
<gene>
    <name evidence="1" type="ORF">pFRL6_382</name>
</gene>
<proteinExistence type="predicted"/>
<name>V9Z8Y7_9ACTN</name>
<protein>
    <submittedName>
        <fullName evidence="1">Uncharacterized protein</fullName>
    </submittedName>
</protein>
<sequence>MAVITAARAAYEILRYARRTPAQDDLRDLRGALLALGPTAPTDINLDVITAHDELGEAADDLKNARDRRDFTARRAALRRLDEVFTSIEKIILTIDPTADRPLELEDIPATAADIVSSTLGYNAAYRDDPEVGVASVEKGTPTVRIHCRSDSKLGRMITAVITAGVNTAAGFVPAHPPVARTFTRRDGRLNAAETARRALRARLTFVAVPVQWINDRAV</sequence>
<reference evidence="1" key="1">
    <citation type="submission" date="2013-09" db="EMBL/GenBank/DDBJ databases">
        <title>Complete nucleotide sequence of Streptomyces linear plasmid pFRL6.</title>
        <authorList>
            <person name="Chen Z."/>
            <person name="Fang P."/>
            <person name="Qin Z."/>
        </authorList>
    </citation>
    <scope>NUCLEOTIDE SEQUENCE</scope>
    <source>
        <plasmid evidence="1">pFRL6</plasmid>
    </source>
</reference>
<accession>V9Z8Y7</accession>
<dbReference type="AlphaFoldDB" id="V9Z8Y7"/>